<organism evidence="1 2">
    <name type="scientific">Colwellia psychrerythraea</name>
    <name type="common">Vibrio psychroerythus</name>
    <dbReference type="NCBI Taxonomy" id="28229"/>
    <lineage>
        <taxon>Bacteria</taxon>
        <taxon>Pseudomonadati</taxon>
        <taxon>Pseudomonadota</taxon>
        <taxon>Gammaproteobacteria</taxon>
        <taxon>Alteromonadales</taxon>
        <taxon>Colwelliaceae</taxon>
        <taxon>Colwellia</taxon>
    </lineage>
</organism>
<sequence length="36" mass="4320">MFVETYTDKSFAVISQMVMMTKLINGLFYPDEYSYR</sequence>
<evidence type="ECO:0000313" key="2">
    <source>
        <dbReference type="Proteomes" id="UP000029868"/>
    </source>
</evidence>
<evidence type="ECO:0000313" key="1">
    <source>
        <dbReference type="EMBL" id="KGJ92863.1"/>
    </source>
</evidence>
<reference evidence="1 2" key="1">
    <citation type="submission" date="2014-08" db="EMBL/GenBank/DDBJ databases">
        <title>Genomic and Phenotypic Diversity of Colwellia psychrerythraea strains from Disparate Marine Basins.</title>
        <authorList>
            <person name="Techtmann S.M."/>
            <person name="Stelling S.C."/>
            <person name="Utturkar S.M."/>
            <person name="Alshibli N."/>
            <person name="Harris A."/>
            <person name="Brown S.D."/>
            <person name="Hazen T.C."/>
        </authorList>
    </citation>
    <scope>NUCLEOTIDE SEQUENCE [LARGE SCALE GENOMIC DNA]</scope>
    <source>
        <strain evidence="1 2">GAB14E</strain>
    </source>
</reference>
<comment type="caution">
    <text evidence="1">The sequence shown here is derived from an EMBL/GenBank/DDBJ whole genome shotgun (WGS) entry which is preliminary data.</text>
</comment>
<protein>
    <submittedName>
        <fullName evidence="1">Uncharacterized protein</fullName>
    </submittedName>
</protein>
<gene>
    <name evidence="1" type="ORF">GAB14E_2779</name>
</gene>
<dbReference type="Proteomes" id="UP000029868">
    <property type="component" value="Unassembled WGS sequence"/>
</dbReference>
<dbReference type="AlphaFoldDB" id="A0A099KT64"/>
<name>A0A099KT64_COLPS</name>
<accession>A0A099KT64</accession>
<dbReference type="EMBL" id="JQEC01000029">
    <property type="protein sequence ID" value="KGJ92863.1"/>
    <property type="molecule type" value="Genomic_DNA"/>
</dbReference>
<proteinExistence type="predicted"/>